<dbReference type="EMBL" id="QVID01000001">
    <property type="protein sequence ID" value="RFN60198.1"/>
    <property type="molecule type" value="Genomic_DNA"/>
</dbReference>
<dbReference type="OrthoDB" id="1493480at2"/>
<dbReference type="PANTHER" id="PTHR35089">
    <property type="entry name" value="CHAPERONE PROTEIN SKP"/>
    <property type="match status" value="1"/>
</dbReference>
<evidence type="ECO:0000313" key="3">
    <source>
        <dbReference type="EMBL" id="RFN60198.1"/>
    </source>
</evidence>
<dbReference type="SUPFAM" id="SSF111384">
    <property type="entry name" value="OmpH-like"/>
    <property type="match status" value="1"/>
</dbReference>
<accession>A0A3E1QDH0</accession>
<dbReference type="InterPro" id="IPR024930">
    <property type="entry name" value="Skp_dom_sf"/>
</dbReference>
<proteinExistence type="inferred from homology"/>
<evidence type="ECO:0000256" key="2">
    <source>
        <dbReference type="ARBA" id="ARBA00022729"/>
    </source>
</evidence>
<dbReference type="GO" id="GO:0050821">
    <property type="term" value="P:protein stabilization"/>
    <property type="evidence" value="ECO:0007669"/>
    <property type="project" value="TreeGrafter"/>
</dbReference>
<organism evidence="3 4">
    <name type="scientific">Marixanthomonas ophiurae</name>
    <dbReference type="NCBI Taxonomy" id="387659"/>
    <lineage>
        <taxon>Bacteria</taxon>
        <taxon>Pseudomonadati</taxon>
        <taxon>Bacteroidota</taxon>
        <taxon>Flavobacteriia</taxon>
        <taxon>Flavobacteriales</taxon>
        <taxon>Flavobacteriaceae</taxon>
        <taxon>Marixanthomonas</taxon>
    </lineage>
</organism>
<dbReference type="Pfam" id="PF03938">
    <property type="entry name" value="OmpH"/>
    <property type="match status" value="1"/>
</dbReference>
<dbReference type="RefSeq" id="WP_117159257.1">
    <property type="nucleotide sequence ID" value="NZ_QVID01000001.1"/>
</dbReference>
<comment type="similarity">
    <text evidence="1">Belongs to the Skp family.</text>
</comment>
<sequence>MKYLNIIFLFICITGFSQTKVGTINVDYIVSLMPELETVQKEVEAYSKTLDTDLQKKVTDYKAKIEAYKAGEASFTDAQKQTKQQELVDTENDIAKFQQNGNKLIGIKRDDKMRPVYTKIGQALDKVAKAGSYTQVLTADASVVYFDDKYDLTLDVLKELGVTIPETGE</sequence>
<evidence type="ECO:0000313" key="4">
    <source>
        <dbReference type="Proteomes" id="UP000261082"/>
    </source>
</evidence>
<keyword evidence="4" id="KW-1185">Reference proteome</keyword>
<dbReference type="GO" id="GO:0005829">
    <property type="term" value="C:cytosol"/>
    <property type="evidence" value="ECO:0007669"/>
    <property type="project" value="TreeGrafter"/>
</dbReference>
<dbReference type="AlphaFoldDB" id="A0A3E1QDH0"/>
<dbReference type="Gene3D" id="3.30.910.20">
    <property type="entry name" value="Skp domain"/>
    <property type="match status" value="1"/>
</dbReference>
<protein>
    <submittedName>
        <fullName evidence="3">OmpH family outer membrane protein</fullName>
    </submittedName>
</protein>
<comment type="caution">
    <text evidence="3">The sequence shown here is derived from an EMBL/GenBank/DDBJ whole genome shotgun (WGS) entry which is preliminary data.</text>
</comment>
<gene>
    <name evidence="3" type="ORF">DZ858_09190</name>
</gene>
<dbReference type="InterPro" id="IPR005632">
    <property type="entry name" value="Chaperone_Skp"/>
</dbReference>
<reference evidence="3 4" key="1">
    <citation type="journal article" date="2007" name="Int. J. Syst. Evol. Microbiol.">
        <title>Marixanthomonas ophiurae gen. nov., sp. nov., a marine bacterium of the family Flavobacteriaceae isolated from a deep-sea brittle star.</title>
        <authorList>
            <person name="Romanenko L.A."/>
            <person name="Uchino M."/>
            <person name="Frolova G.M."/>
            <person name="Mikhailov V.V."/>
        </authorList>
    </citation>
    <scope>NUCLEOTIDE SEQUENCE [LARGE SCALE GENOMIC DNA]</scope>
    <source>
        <strain evidence="3 4">KMM 3046</strain>
    </source>
</reference>
<dbReference type="PANTHER" id="PTHR35089:SF1">
    <property type="entry name" value="CHAPERONE PROTEIN SKP"/>
    <property type="match status" value="1"/>
</dbReference>
<dbReference type="GO" id="GO:0051082">
    <property type="term" value="F:unfolded protein binding"/>
    <property type="evidence" value="ECO:0007669"/>
    <property type="project" value="InterPro"/>
</dbReference>
<name>A0A3E1QDH0_9FLAO</name>
<dbReference type="Proteomes" id="UP000261082">
    <property type="component" value="Unassembled WGS sequence"/>
</dbReference>
<keyword evidence="2" id="KW-0732">Signal</keyword>
<evidence type="ECO:0000256" key="1">
    <source>
        <dbReference type="ARBA" id="ARBA00009091"/>
    </source>
</evidence>
<dbReference type="SMART" id="SM00935">
    <property type="entry name" value="OmpH"/>
    <property type="match status" value="1"/>
</dbReference>